<comment type="caution">
    <text evidence="1">The sequence shown here is derived from an EMBL/GenBank/DDBJ whole genome shotgun (WGS) entry which is preliminary data.</text>
</comment>
<evidence type="ECO:0000313" key="1">
    <source>
        <dbReference type="EMBL" id="KKK76383.1"/>
    </source>
</evidence>
<gene>
    <name evidence="1" type="ORF">LCGC14_2864180</name>
</gene>
<protein>
    <submittedName>
        <fullName evidence="1">Uncharacterized protein</fullName>
    </submittedName>
</protein>
<organism evidence="1">
    <name type="scientific">marine sediment metagenome</name>
    <dbReference type="NCBI Taxonomy" id="412755"/>
    <lineage>
        <taxon>unclassified sequences</taxon>
        <taxon>metagenomes</taxon>
        <taxon>ecological metagenomes</taxon>
    </lineage>
</organism>
<reference evidence="1" key="1">
    <citation type="journal article" date="2015" name="Nature">
        <title>Complex archaea that bridge the gap between prokaryotes and eukaryotes.</title>
        <authorList>
            <person name="Spang A."/>
            <person name="Saw J.H."/>
            <person name="Jorgensen S.L."/>
            <person name="Zaremba-Niedzwiedzka K."/>
            <person name="Martijn J."/>
            <person name="Lind A.E."/>
            <person name="van Eijk R."/>
            <person name="Schleper C."/>
            <person name="Guy L."/>
            <person name="Ettema T.J."/>
        </authorList>
    </citation>
    <scope>NUCLEOTIDE SEQUENCE</scope>
</reference>
<feature type="non-terminal residue" evidence="1">
    <location>
        <position position="166"/>
    </location>
</feature>
<accession>A0A0F8Y552</accession>
<proteinExistence type="predicted"/>
<dbReference type="EMBL" id="LAZR01055428">
    <property type="protein sequence ID" value="KKK76383.1"/>
    <property type="molecule type" value="Genomic_DNA"/>
</dbReference>
<sequence>MKKIYIVHPPPRGSRLHPLSGYLDTKIGVEARVASNSLEVNEAYVLLGYSLREFTFACNGYISSTSDTAKQYTRKEHIPEGFDEAWYSKDACARTWQYRVEILASAVLNHFYVLQEHLLLLTKELQTRHGVDVAPHMSLEALGKKKWSERLRQELGQLYEKEKGKR</sequence>
<dbReference type="AlphaFoldDB" id="A0A0F8Y552"/>
<name>A0A0F8Y552_9ZZZZ</name>